<dbReference type="AlphaFoldDB" id="A0A813TUN7"/>
<dbReference type="EMBL" id="CAJNOI010000017">
    <property type="protein sequence ID" value="CAF0819600.1"/>
    <property type="molecule type" value="Genomic_DNA"/>
</dbReference>
<organism evidence="9 11">
    <name type="scientific">Adineta steineri</name>
    <dbReference type="NCBI Taxonomy" id="433720"/>
    <lineage>
        <taxon>Eukaryota</taxon>
        <taxon>Metazoa</taxon>
        <taxon>Spiralia</taxon>
        <taxon>Gnathifera</taxon>
        <taxon>Rotifera</taxon>
        <taxon>Eurotatoria</taxon>
        <taxon>Bdelloidea</taxon>
        <taxon>Adinetida</taxon>
        <taxon>Adinetidae</taxon>
        <taxon>Adineta</taxon>
    </lineage>
</organism>
<feature type="transmembrane region" description="Helical" evidence="6">
    <location>
        <begin position="353"/>
        <end position="375"/>
    </location>
</feature>
<dbReference type="EMBL" id="CAJNOM010000018">
    <property type="protein sequence ID" value="CAF0811846.1"/>
    <property type="molecule type" value="Genomic_DNA"/>
</dbReference>
<feature type="transmembrane region" description="Helical" evidence="6">
    <location>
        <begin position="230"/>
        <end position="252"/>
    </location>
</feature>
<evidence type="ECO:0000313" key="8">
    <source>
        <dbReference type="EMBL" id="CAF0811846.1"/>
    </source>
</evidence>
<feature type="transmembrane region" description="Helical" evidence="6">
    <location>
        <begin position="164"/>
        <end position="186"/>
    </location>
</feature>
<dbReference type="OrthoDB" id="1684102at2759"/>
<feature type="transmembrane region" description="Helical" evidence="6">
    <location>
        <begin position="460"/>
        <end position="483"/>
    </location>
</feature>
<protein>
    <recommendedName>
        <fullName evidence="7">Amino acid transporter transmembrane domain-containing protein</fullName>
    </recommendedName>
</protein>
<feature type="transmembrane region" description="Helical" evidence="6">
    <location>
        <begin position="302"/>
        <end position="327"/>
    </location>
</feature>
<evidence type="ECO:0000259" key="7">
    <source>
        <dbReference type="Pfam" id="PF01490"/>
    </source>
</evidence>
<keyword evidence="10" id="KW-1185">Reference proteome</keyword>
<keyword evidence="3 6" id="KW-1133">Transmembrane helix</keyword>
<dbReference type="PANTHER" id="PTHR22950">
    <property type="entry name" value="AMINO ACID TRANSPORTER"/>
    <property type="match status" value="1"/>
</dbReference>
<evidence type="ECO:0000313" key="10">
    <source>
        <dbReference type="Proteomes" id="UP000663832"/>
    </source>
</evidence>
<dbReference type="GO" id="GO:0005774">
    <property type="term" value="C:vacuolar membrane"/>
    <property type="evidence" value="ECO:0007669"/>
    <property type="project" value="TreeGrafter"/>
</dbReference>
<feature type="domain" description="Amino acid transporter transmembrane" evidence="7">
    <location>
        <begin position="72"/>
        <end position="476"/>
    </location>
</feature>
<evidence type="ECO:0000256" key="4">
    <source>
        <dbReference type="ARBA" id="ARBA00023136"/>
    </source>
</evidence>
<accession>A0A813TUN7</accession>
<evidence type="ECO:0000256" key="3">
    <source>
        <dbReference type="ARBA" id="ARBA00022989"/>
    </source>
</evidence>
<comment type="subcellular location">
    <subcellularLocation>
        <location evidence="1">Membrane</location>
        <topology evidence="1">Multi-pass membrane protein</topology>
    </subcellularLocation>
</comment>
<proteinExistence type="predicted"/>
<gene>
    <name evidence="9" type="ORF">BJG266_LOCUS6187</name>
    <name evidence="8" type="ORF">QVE165_LOCUS4783</name>
</gene>
<evidence type="ECO:0000256" key="1">
    <source>
        <dbReference type="ARBA" id="ARBA00004141"/>
    </source>
</evidence>
<evidence type="ECO:0000313" key="9">
    <source>
        <dbReference type="EMBL" id="CAF0819600.1"/>
    </source>
</evidence>
<comment type="caution">
    <text evidence="9">The sequence shown here is derived from an EMBL/GenBank/DDBJ whole genome shotgun (WGS) entry which is preliminary data.</text>
</comment>
<keyword evidence="4 6" id="KW-0472">Membrane</keyword>
<dbReference type="InterPro" id="IPR013057">
    <property type="entry name" value="AA_transpt_TM"/>
</dbReference>
<evidence type="ECO:0000313" key="11">
    <source>
        <dbReference type="Proteomes" id="UP000663877"/>
    </source>
</evidence>
<dbReference type="Proteomes" id="UP000663877">
    <property type="component" value="Unassembled WGS sequence"/>
</dbReference>
<feature type="transmembrane region" description="Helical" evidence="6">
    <location>
        <begin position="206"/>
        <end position="223"/>
    </location>
</feature>
<name>A0A813TUN7_9BILA</name>
<dbReference type="Pfam" id="PF01490">
    <property type="entry name" value="Aa_trans"/>
    <property type="match status" value="1"/>
</dbReference>
<evidence type="ECO:0000256" key="6">
    <source>
        <dbReference type="SAM" id="Phobius"/>
    </source>
</evidence>
<dbReference type="GO" id="GO:0015179">
    <property type="term" value="F:L-amino acid transmembrane transporter activity"/>
    <property type="evidence" value="ECO:0007669"/>
    <property type="project" value="TreeGrafter"/>
</dbReference>
<feature type="transmembrane region" description="Helical" evidence="6">
    <location>
        <begin position="104"/>
        <end position="125"/>
    </location>
</feature>
<dbReference type="Proteomes" id="UP000663832">
    <property type="component" value="Unassembled WGS sequence"/>
</dbReference>
<feature type="region of interest" description="Disordered" evidence="5">
    <location>
        <begin position="1"/>
        <end position="25"/>
    </location>
</feature>
<sequence length="493" mass="55148">MSNPPSRSPSGILSEPNNASASTPFTEQPDLPLLYKAHDDTSSMISHLDENNENEAVAPLVSSIYGEQNENKTTKLETLMHIIKGNIGAGILAFPYALSKAGILFGPIAFWIMGAMTLYCMHQLLRCHSHYQYRISRQKCDFGDIMRYTLATCRWRCVHRYAKLGKFIIDGFIVVTQLGFCAVYFVFVPASIKQVVDHYFVHNLPIQVYQFIMLLLVIGFSFIRSLKVLAPISLAANIITIGGLIVIMQYVVQDHIPLKQLPLITPPSEWPVFFAAAMYVFEGIGLVLPIQQKMKEPESYGGVTGVLNIGIIIVTTLYFFVGFFGYIRYGSDALGSITLNLPNDNIVYQITKIMYAVAVFLTYNLQFYVPFSLLWPRLCRKVFYRYGEITVEKCEHAFRIGLILITFIIAALIPNLGLVISLVGAVASTALSVIFPPICESITFWPDGLGRYKWQLMLNLLIISFGLYVFIAGTTLSVSNIIACIRDGARCDD</sequence>
<reference evidence="9" key="1">
    <citation type="submission" date="2021-02" db="EMBL/GenBank/DDBJ databases">
        <authorList>
            <person name="Nowell W R."/>
        </authorList>
    </citation>
    <scope>NUCLEOTIDE SEQUENCE</scope>
</reference>
<feature type="transmembrane region" description="Helical" evidence="6">
    <location>
        <begin position="396"/>
        <end position="413"/>
    </location>
</feature>
<keyword evidence="2 6" id="KW-0812">Transmembrane</keyword>
<dbReference type="PANTHER" id="PTHR22950:SF349">
    <property type="entry name" value="AMINO ACID TRANSPORTER TRANSMEMBRANE DOMAIN-CONTAINING PROTEIN"/>
    <property type="match status" value="1"/>
</dbReference>
<evidence type="ECO:0000256" key="5">
    <source>
        <dbReference type="SAM" id="MobiDB-lite"/>
    </source>
</evidence>
<evidence type="ECO:0000256" key="2">
    <source>
        <dbReference type="ARBA" id="ARBA00022692"/>
    </source>
</evidence>
<feature type="transmembrane region" description="Helical" evidence="6">
    <location>
        <begin position="272"/>
        <end position="290"/>
    </location>
</feature>